<evidence type="ECO:0000256" key="1">
    <source>
        <dbReference type="SAM" id="Phobius"/>
    </source>
</evidence>
<accession>A0A916JGL6</accession>
<dbReference type="Gene3D" id="3.55.50.30">
    <property type="match status" value="1"/>
</dbReference>
<evidence type="ECO:0000313" key="5">
    <source>
        <dbReference type="Proteomes" id="UP000680038"/>
    </source>
</evidence>
<dbReference type="PIRSF" id="PIRSF018266">
    <property type="entry name" value="FecR"/>
    <property type="match status" value="1"/>
</dbReference>
<keyword evidence="1" id="KW-0472">Membrane</keyword>
<evidence type="ECO:0000259" key="3">
    <source>
        <dbReference type="Pfam" id="PF16344"/>
    </source>
</evidence>
<dbReference type="Pfam" id="PF04773">
    <property type="entry name" value="FecR"/>
    <property type="match status" value="1"/>
</dbReference>
<dbReference type="GO" id="GO:0016989">
    <property type="term" value="F:sigma factor antagonist activity"/>
    <property type="evidence" value="ECO:0007669"/>
    <property type="project" value="TreeGrafter"/>
</dbReference>
<evidence type="ECO:0000313" key="4">
    <source>
        <dbReference type="EMBL" id="CAG5002529.1"/>
    </source>
</evidence>
<dbReference type="PANTHER" id="PTHR30273:SF2">
    <property type="entry name" value="PROTEIN FECR"/>
    <property type="match status" value="1"/>
</dbReference>
<keyword evidence="1" id="KW-0812">Transmembrane</keyword>
<feature type="domain" description="FecR protein" evidence="2">
    <location>
        <begin position="145"/>
        <end position="234"/>
    </location>
</feature>
<protein>
    <recommendedName>
        <fullName evidence="6">FecR family protein</fullName>
    </recommendedName>
</protein>
<dbReference type="InterPro" id="IPR032508">
    <property type="entry name" value="FecR_C"/>
</dbReference>
<comment type="caution">
    <text evidence="4">The sequence shown here is derived from an EMBL/GenBank/DDBJ whole genome shotgun (WGS) entry which is preliminary data.</text>
</comment>
<dbReference type="EMBL" id="CAJRAF010000002">
    <property type="protein sequence ID" value="CAG5002529.1"/>
    <property type="molecule type" value="Genomic_DNA"/>
</dbReference>
<dbReference type="InterPro" id="IPR006860">
    <property type="entry name" value="FecR"/>
</dbReference>
<evidence type="ECO:0008006" key="6">
    <source>
        <dbReference type="Google" id="ProtNLM"/>
    </source>
</evidence>
<dbReference type="RefSeq" id="WP_215239471.1">
    <property type="nucleotide sequence ID" value="NZ_CAJRAF010000002.1"/>
</dbReference>
<keyword evidence="5" id="KW-1185">Reference proteome</keyword>
<evidence type="ECO:0000259" key="2">
    <source>
        <dbReference type="Pfam" id="PF04773"/>
    </source>
</evidence>
<dbReference type="Proteomes" id="UP000680038">
    <property type="component" value="Unassembled WGS sequence"/>
</dbReference>
<sequence length="367" mass="40922">MKTVYSHFTSSDFLTDDTFISHQLLPTKTSSEFWEAWLQTDPGNLNEWEQAIFLLDSVRLGLHDYASTYLSEAMISELLLKIKATNAAQAQTRSLKLSPKWLAAASVVLAILVGSLIWRSKGTKSDYSLHVSALQTAFTEKVNSTGQVQLFLLPDGSEVQLLPHSKISYGNDFNQTDRKVLLSGEASFEVTKNVQKPFLVYANKVVTRVLGTKFVVRAYEKETEVKVNVASGQVSVYREPAGHTQAGNEKPPHKGLLLLPNQQAVFSRKSEEFSKTLVEKPEILTSAATDRPTFMYDEVSISKVFKDIEMAYGITIRYNQEGLQGCQLSASLNHESFDQKLEIICKTVKATYQKFDGQIIINGGSCE</sequence>
<name>A0A916JGL6_9BACT</name>
<keyword evidence="1" id="KW-1133">Transmembrane helix</keyword>
<proteinExistence type="predicted"/>
<dbReference type="Pfam" id="PF16344">
    <property type="entry name" value="FecR_C"/>
    <property type="match status" value="1"/>
</dbReference>
<organism evidence="4 5">
    <name type="scientific">Dyadobacter helix</name>
    <dbReference type="NCBI Taxonomy" id="2822344"/>
    <lineage>
        <taxon>Bacteria</taxon>
        <taxon>Pseudomonadati</taxon>
        <taxon>Bacteroidota</taxon>
        <taxon>Cytophagia</taxon>
        <taxon>Cytophagales</taxon>
        <taxon>Spirosomataceae</taxon>
        <taxon>Dyadobacter</taxon>
    </lineage>
</organism>
<feature type="domain" description="Protein FecR C-terminal" evidence="3">
    <location>
        <begin position="294"/>
        <end position="361"/>
    </location>
</feature>
<dbReference type="Gene3D" id="2.60.120.1440">
    <property type="match status" value="1"/>
</dbReference>
<feature type="transmembrane region" description="Helical" evidence="1">
    <location>
        <begin position="101"/>
        <end position="118"/>
    </location>
</feature>
<dbReference type="InterPro" id="IPR012373">
    <property type="entry name" value="Ferrdict_sens_TM"/>
</dbReference>
<dbReference type="AlphaFoldDB" id="A0A916JGL6"/>
<dbReference type="PANTHER" id="PTHR30273">
    <property type="entry name" value="PERIPLASMIC SIGNAL SENSOR AND SIGMA FACTOR ACTIVATOR FECR-RELATED"/>
    <property type="match status" value="1"/>
</dbReference>
<reference evidence="4" key="1">
    <citation type="submission" date="2021-04" db="EMBL/GenBank/DDBJ databases">
        <authorList>
            <person name="Rodrigo-Torres L."/>
            <person name="Arahal R. D."/>
            <person name="Lucena T."/>
        </authorList>
    </citation>
    <scope>NUCLEOTIDE SEQUENCE</scope>
    <source>
        <strain evidence="4">CECT 9275</strain>
    </source>
</reference>
<gene>
    <name evidence="4" type="ORF">DYBT9275_02912</name>
</gene>